<dbReference type="Gene3D" id="3.40.1260.10">
    <property type="entry name" value="DsrEFH-like"/>
    <property type="match status" value="1"/>
</dbReference>
<name>A0A432WI02_9GAMM</name>
<comment type="caution">
    <text evidence="2">The sequence shown here is derived from an EMBL/GenBank/DDBJ whole genome shotgun (WGS) entry which is preliminary data.</text>
</comment>
<reference evidence="2 3" key="1">
    <citation type="journal article" date="2011" name="Front. Microbiol.">
        <title>Genomic signatures of strain selection and enhancement in Bacillus atrophaeus var. globigii, a historical biowarfare simulant.</title>
        <authorList>
            <person name="Gibbons H.S."/>
            <person name="Broomall S.M."/>
            <person name="McNew L.A."/>
            <person name="Daligault H."/>
            <person name="Chapman C."/>
            <person name="Bruce D."/>
            <person name="Karavis M."/>
            <person name="Krepps M."/>
            <person name="McGregor P.A."/>
            <person name="Hong C."/>
            <person name="Park K.H."/>
            <person name="Akmal A."/>
            <person name="Feldman A."/>
            <person name="Lin J.S."/>
            <person name="Chang W.E."/>
            <person name="Higgs B.W."/>
            <person name="Demirev P."/>
            <person name="Lindquist J."/>
            <person name="Liem A."/>
            <person name="Fochler E."/>
            <person name="Read T.D."/>
            <person name="Tapia R."/>
            <person name="Johnson S."/>
            <person name="Bishop-Lilly K.A."/>
            <person name="Detter C."/>
            <person name="Han C."/>
            <person name="Sozhamannan S."/>
            <person name="Rosenzweig C.N."/>
            <person name="Skowronski E.W."/>
        </authorList>
    </citation>
    <scope>NUCLEOTIDE SEQUENCE [LARGE SCALE GENOMIC DNA]</scope>
    <source>
        <strain evidence="2 3">Y4G10-17</strain>
    </source>
</reference>
<dbReference type="PANTHER" id="PTHR38780:SF1">
    <property type="entry name" value="PROTEIN TUSC"/>
    <property type="match status" value="1"/>
</dbReference>
<dbReference type="Pfam" id="PF02635">
    <property type="entry name" value="DsrE"/>
    <property type="match status" value="1"/>
</dbReference>
<evidence type="ECO:0000313" key="3">
    <source>
        <dbReference type="Proteomes" id="UP000287823"/>
    </source>
</evidence>
<gene>
    <name evidence="2" type="ORF">CWE14_08800</name>
</gene>
<keyword evidence="2" id="KW-0808">Transferase</keyword>
<dbReference type="EMBL" id="PIPO01000003">
    <property type="protein sequence ID" value="RUO33309.1"/>
    <property type="molecule type" value="Genomic_DNA"/>
</dbReference>
<dbReference type="SUPFAM" id="SSF75169">
    <property type="entry name" value="DsrEFH-like"/>
    <property type="match status" value="1"/>
</dbReference>
<dbReference type="NCBIfam" id="NF001238">
    <property type="entry name" value="PRK00211.1"/>
    <property type="match status" value="1"/>
</dbReference>
<sequence length="116" mass="12910">MLTFINSLPPHDGDAARNALDMIMMAVSLDQPVQVIFQHDGVFQLINQQTHAIESKNPLVKYRILSDVFELEHLYVSATALAERQLEATQLAVDATPVSDSELYALLQNSSKVVRC</sequence>
<evidence type="ECO:0000256" key="1">
    <source>
        <dbReference type="ARBA" id="ARBA00005996"/>
    </source>
</evidence>
<dbReference type="AlphaFoldDB" id="A0A432WI02"/>
<comment type="similarity">
    <text evidence="1">Belongs to the DsrF/TusC family.</text>
</comment>
<dbReference type="InterPro" id="IPR017462">
    <property type="entry name" value="Sulphur_relay_TusC/DsrF"/>
</dbReference>
<dbReference type="InterPro" id="IPR003787">
    <property type="entry name" value="Sulphur_relay_DsrE/F-like"/>
</dbReference>
<evidence type="ECO:0000313" key="2">
    <source>
        <dbReference type="EMBL" id="RUO33309.1"/>
    </source>
</evidence>
<organism evidence="2 3">
    <name type="scientific">Aliidiomarina soli</name>
    <dbReference type="NCBI Taxonomy" id="1928574"/>
    <lineage>
        <taxon>Bacteria</taxon>
        <taxon>Pseudomonadati</taxon>
        <taxon>Pseudomonadota</taxon>
        <taxon>Gammaproteobacteria</taxon>
        <taxon>Alteromonadales</taxon>
        <taxon>Idiomarinaceae</taxon>
        <taxon>Aliidiomarina</taxon>
    </lineage>
</organism>
<dbReference type="RefSeq" id="WP_126799019.1">
    <property type="nucleotide sequence ID" value="NZ_PIPO01000003.1"/>
</dbReference>
<dbReference type="Proteomes" id="UP000287823">
    <property type="component" value="Unassembled WGS sequence"/>
</dbReference>
<keyword evidence="3" id="KW-1185">Reference proteome</keyword>
<accession>A0A432WI02</accession>
<dbReference type="InterPro" id="IPR027396">
    <property type="entry name" value="DsrEFH-like"/>
</dbReference>
<protein>
    <submittedName>
        <fullName evidence="2">Sulfurtransferase complex subunit TusC</fullName>
    </submittedName>
</protein>
<dbReference type="PANTHER" id="PTHR38780">
    <property type="entry name" value="PROTEIN TUSC"/>
    <property type="match status" value="1"/>
</dbReference>
<dbReference type="GO" id="GO:0016740">
    <property type="term" value="F:transferase activity"/>
    <property type="evidence" value="ECO:0007669"/>
    <property type="project" value="UniProtKB-KW"/>
</dbReference>
<proteinExistence type="inferred from homology"/>